<evidence type="ECO:0000256" key="12">
    <source>
        <dbReference type="ARBA" id="ARBA00023317"/>
    </source>
</evidence>
<dbReference type="AlphaFoldDB" id="A0A7S3YPY4"/>
<keyword evidence="9" id="KW-0067">ATP-binding</keyword>
<dbReference type="GO" id="GO:0016301">
    <property type="term" value="F:kinase activity"/>
    <property type="evidence" value="ECO:0007669"/>
    <property type="project" value="UniProtKB-KW"/>
</dbReference>
<evidence type="ECO:0000256" key="6">
    <source>
        <dbReference type="ARBA" id="ARBA00022723"/>
    </source>
</evidence>
<evidence type="ECO:0000259" key="15">
    <source>
        <dbReference type="Pfam" id="PF02887"/>
    </source>
</evidence>
<protein>
    <recommendedName>
        <fullName evidence="4 13">Pyruvate kinase</fullName>
        <ecNumber evidence="4 13">2.7.1.40</ecNumber>
    </recommendedName>
</protein>
<feature type="domain" description="Pyruvate kinase C-terminal" evidence="15">
    <location>
        <begin position="452"/>
        <end position="569"/>
    </location>
</feature>
<comment type="catalytic activity">
    <reaction evidence="13">
        <text>pyruvate + ATP = phosphoenolpyruvate + ADP + H(+)</text>
        <dbReference type="Rhea" id="RHEA:18157"/>
        <dbReference type="ChEBI" id="CHEBI:15361"/>
        <dbReference type="ChEBI" id="CHEBI:15378"/>
        <dbReference type="ChEBI" id="CHEBI:30616"/>
        <dbReference type="ChEBI" id="CHEBI:58702"/>
        <dbReference type="ChEBI" id="CHEBI:456216"/>
        <dbReference type="EC" id="2.7.1.40"/>
    </reaction>
</comment>
<keyword evidence="11 13" id="KW-0324">Glycolysis</keyword>
<dbReference type="InterPro" id="IPR015793">
    <property type="entry name" value="Pyrv_Knase_brl"/>
</dbReference>
<feature type="domain" description="Pyruvate kinase barrel" evidence="14">
    <location>
        <begin position="102"/>
        <end position="418"/>
    </location>
</feature>
<dbReference type="SUPFAM" id="SSF51621">
    <property type="entry name" value="Phosphoenolpyruvate/pyruvate domain"/>
    <property type="match status" value="1"/>
</dbReference>
<evidence type="ECO:0000256" key="8">
    <source>
        <dbReference type="ARBA" id="ARBA00022777"/>
    </source>
</evidence>
<evidence type="ECO:0000256" key="3">
    <source>
        <dbReference type="ARBA" id="ARBA00008663"/>
    </source>
</evidence>
<organism evidence="16">
    <name type="scientific">Lotharella globosa</name>
    <dbReference type="NCBI Taxonomy" id="91324"/>
    <lineage>
        <taxon>Eukaryota</taxon>
        <taxon>Sar</taxon>
        <taxon>Rhizaria</taxon>
        <taxon>Cercozoa</taxon>
        <taxon>Chlorarachniophyceae</taxon>
        <taxon>Lotharella</taxon>
    </lineage>
</organism>
<keyword evidence="8 13" id="KW-0418">Kinase</keyword>
<evidence type="ECO:0000256" key="2">
    <source>
        <dbReference type="ARBA" id="ARBA00004997"/>
    </source>
</evidence>
<keyword evidence="12" id="KW-0670">Pyruvate</keyword>
<dbReference type="Gene3D" id="2.40.33.10">
    <property type="entry name" value="PK beta-barrel domain-like"/>
    <property type="match status" value="1"/>
</dbReference>
<dbReference type="InterPro" id="IPR015813">
    <property type="entry name" value="Pyrv/PenolPyrv_kinase-like_dom"/>
</dbReference>
<comment type="pathway">
    <text evidence="2 13">Carbohydrate degradation; glycolysis; pyruvate from D-glyceraldehyde 3-phosphate: step 5/5.</text>
</comment>
<dbReference type="GO" id="GO:0000287">
    <property type="term" value="F:magnesium ion binding"/>
    <property type="evidence" value="ECO:0007669"/>
    <property type="project" value="InterPro"/>
</dbReference>
<dbReference type="NCBIfam" id="TIGR01064">
    <property type="entry name" value="pyruv_kin"/>
    <property type="match status" value="1"/>
</dbReference>
<comment type="similarity">
    <text evidence="3 13">Belongs to the pyruvate kinase family.</text>
</comment>
<dbReference type="InterPro" id="IPR036918">
    <property type="entry name" value="Pyrv_Knase_C_sf"/>
</dbReference>
<dbReference type="PRINTS" id="PR01050">
    <property type="entry name" value="PYRUVTKNASE"/>
</dbReference>
<dbReference type="GO" id="GO:0030955">
    <property type="term" value="F:potassium ion binding"/>
    <property type="evidence" value="ECO:0007669"/>
    <property type="project" value="InterPro"/>
</dbReference>
<dbReference type="UniPathway" id="UPA00109">
    <property type="reaction ID" value="UER00188"/>
</dbReference>
<keyword evidence="6" id="KW-0479">Metal-binding</keyword>
<dbReference type="GO" id="GO:0005524">
    <property type="term" value="F:ATP binding"/>
    <property type="evidence" value="ECO:0007669"/>
    <property type="project" value="UniProtKB-KW"/>
</dbReference>
<dbReference type="InterPro" id="IPR040442">
    <property type="entry name" value="Pyrv_kinase-like_dom_sf"/>
</dbReference>
<evidence type="ECO:0000256" key="10">
    <source>
        <dbReference type="ARBA" id="ARBA00022842"/>
    </source>
</evidence>
<evidence type="ECO:0000256" key="7">
    <source>
        <dbReference type="ARBA" id="ARBA00022741"/>
    </source>
</evidence>
<evidence type="ECO:0000256" key="11">
    <source>
        <dbReference type="ARBA" id="ARBA00023152"/>
    </source>
</evidence>
<dbReference type="EMBL" id="HBIV01013395">
    <property type="protein sequence ID" value="CAE0658274.1"/>
    <property type="molecule type" value="Transcribed_RNA"/>
</dbReference>
<dbReference type="InterPro" id="IPR015806">
    <property type="entry name" value="Pyrv_Knase_insert_dom_sf"/>
</dbReference>
<keyword evidence="7" id="KW-0547">Nucleotide-binding</keyword>
<dbReference type="InterPro" id="IPR015795">
    <property type="entry name" value="Pyrv_Knase_C"/>
</dbReference>
<dbReference type="Pfam" id="PF00224">
    <property type="entry name" value="PK"/>
    <property type="match status" value="1"/>
</dbReference>
<evidence type="ECO:0000256" key="5">
    <source>
        <dbReference type="ARBA" id="ARBA00022679"/>
    </source>
</evidence>
<keyword evidence="10 13" id="KW-0460">Magnesium</keyword>
<accession>A0A7S3YPY4</accession>
<dbReference type="SUPFAM" id="SSF50800">
    <property type="entry name" value="PK beta-barrel domain-like"/>
    <property type="match status" value="1"/>
</dbReference>
<dbReference type="InterPro" id="IPR011037">
    <property type="entry name" value="Pyrv_Knase-like_insert_dom_sf"/>
</dbReference>
<evidence type="ECO:0000256" key="9">
    <source>
        <dbReference type="ARBA" id="ARBA00022840"/>
    </source>
</evidence>
<dbReference type="EC" id="2.7.1.40" evidence="4 13"/>
<gene>
    <name evidence="16" type="ORF">LGLO00237_LOCUS9846</name>
</gene>
<reference evidence="16" key="1">
    <citation type="submission" date="2021-01" db="EMBL/GenBank/DDBJ databases">
        <authorList>
            <person name="Corre E."/>
            <person name="Pelletier E."/>
            <person name="Niang G."/>
            <person name="Scheremetjew M."/>
            <person name="Finn R."/>
            <person name="Kale V."/>
            <person name="Holt S."/>
            <person name="Cochrane G."/>
            <person name="Meng A."/>
            <person name="Brown T."/>
            <person name="Cohen L."/>
        </authorList>
    </citation>
    <scope>NUCLEOTIDE SEQUENCE</scope>
    <source>
        <strain evidence="16">CCCM811</strain>
    </source>
</reference>
<evidence type="ECO:0000256" key="13">
    <source>
        <dbReference type="RuleBase" id="RU000504"/>
    </source>
</evidence>
<dbReference type="NCBIfam" id="NF004491">
    <property type="entry name" value="PRK05826.1"/>
    <property type="match status" value="1"/>
</dbReference>
<dbReference type="SUPFAM" id="SSF52935">
    <property type="entry name" value="PK C-terminal domain-like"/>
    <property type="match status" value="1"/>
</dbReference>
<evidence type="ECO:0000256" key="1">
    <source>
        <dbReference type="ARBA" id="ARBA00001958"/>
    </source>
</evidence>
<dbReference type="PANTHER" id="PTHR11817">
    <property type="entry name" value="PYRUVATE KINASE"/>
    <property type="match status" value="1"/>
</dbReference>
<name>A0A7S3YPY4_9EUKA</name>
<sequence>MMRRNGFSLPLFVFCGLLAAGLFLVAANGRGHLAAGGPTALGSSPSLCKKPSFTSTQPRGLFGLGRAAQTPRRTVRRFAVDVQPVVEAQPDQKSVWVDRHSQTKMIATVGPSTRNEEMIEAMWQGGADVFRVPMCYSSHEDAREGINLIRKIEARHGSTIGVLMDLQGPKLRIGEFKDGSVAVEEGQRFVLDLKEEVGDNTRVSFPYAKVFPYMTPGSVIPLGGGRVNARVMATSMEETVLEIVRGGRLSTNDRVNIPKVHLPYRALTDQDVKDIEFGLEMGVDWIALSCVRTKEDVIEAKRLVGNNAFIMAKIETSVDAGELSEIIKEADAVMVARGDLGVDTNVESVPPMQKAIIAECKQKGTPVVVSTQMLDSMIFAPTPTRAEASDVANAIYDGADALMLSAETASGSYPLEAVDTMEDIIKAVEQSDEYKKRMDSDVSRYPPNENYALVTAARQIARDVSASAIVCFSSYGRIPRQVARERTTQPVLTLSEDVKTARMLNLVWGVYPVHVPGLSYEEFSFDEVLGKAKETSLEQGLAKQGDMVVVLASKPGADEVPGANIMQIVQA</sequence>
<evidence type="ECO:0000313" key="16">
    <source>
        <dbReference type="EMBL" id="CAE0658274.1"/>
    </source>
</evidence>
<evidence type="ECO:0000259" key="14">
    <source>
        <dbReference type="Pfam" id="PF00224"/>
    </source>
</evidence>
<dbReference type="GO" id="GO:0004743">
    <property type="term" value="F:pyruvate kinase activity"/>
    <property type="evidence" value="ECO:0007669"/>
    <property type="project" value="UniProtKB-EC"/>
</dbReference>
<evidence type="ECO:0000256" key="4">
    <source>
        <dbReference type="ARBA" id="ARBA00012142"/>
    </source>
</evidence>
<dbReference type="Gene3D" id="3.40.1380.20">
    <property type="entry name" value="Pyruvate kinase, C-terminal domain"/>
    <property type="match status" value="1"/>
</dbReference>
<keyword evidence="5 13" id="KW-0808">Transferase</keyword>
<comment type="cofactor">
    <cofactor evidence="1">
        <name>K(+)</name>
        <dbReference type="ChEBI" id="CHEBI:29103"/>
    </cofactor>
</comment>
<dbReference type="InterPro" id="IPR001697">
    <property type="entry name" value="Pyr_Knase"/>
</dbReference>
<dbReference type="Pfam" id="PF02887">
    <property type="entry name" value="PK_C"/>
    <property type="match status" value="1"/>
</dbReference>
<proteinExistence type="inferred from homology"/>
<dbReference type="Gene3D" id="3.20.20.60">
    <property type="entry name" value="Phosphoenolpyruvate-binding domains"/>
    <property type="match status" value="1"/>
</dbReference>